<gene>
    <name evidence="1" type="ORF">BAZ09_015920</name>
</gene>
<dbReference type="InterPro" id="IPR017601">
    <property type="entry name" value="DGQHR-contain_dom"/>
</dbReference>
<name>A0ABN5BUE8_9FLAO</name>
<evidence type="ECO:0000313" key="2">
    <source>
        <dbReference type="Proteomes" id="UP000190057"/>
    </source>
</evidence>
<accession>A0ABN5BUE8</accession>
<dbReference type="SUPFAM" id="SSF52980">
    <property type="entry name" value="Restriction endonuclease-like"/>
    <property type="match status" value="1"/>
</dbReference>
<dbReference type="NCBIfam" id="TIGR03187">
    <property type="entry name" value="DGQHR"/>
    <property type="match status" value="1"/>
</dbReference>
<organism evidence="1 2">
    <name type="scientific">Elizabethkingia anophelis R26</name>
    <dbReference type="NCBI Taxonomy" id="1246994"/>
    <lineage>
        <taxon>Bacteria</taxon>
        <taxon>Pseudomonadati</taxon>
        <taxon>Bacteroidota</taxon>
        <taxon>Flavobacteriia</taxon>
        <taxon>Flavobacteriales</taxon>
        <taxon>Weeksellaceae</taxon>
        <taxon>Elizabethkingia</taxon>
    </lineage>
</organism>
<dbReference type="RefSeq" id="WP_009091954.1">
    <property type="nucleotide sequence ID" value="NZ_ANIW01000039.1"/>
</dbReference>
<dbReference type="InterPro" id="IPR017642">
    <property type="entry name" value="DNA_S_mod_DndB"/>
</dbReference>
<dbReference type="InterPro" id="IPR011335">
    <property type="entry name" value="Restrct_endonuc-II-like"/>
</dbReference>
<reference evidence="1 2" key="1">
    <citation type="submission" date="2017-09" db="EMBL/GenBank/DDBJ databases">
        <title>Complete circularized genomes of four mosquito-derived Elizabethkingia anophelis isolates.</title>
        <authorList>
            <person name="Nicholson A.C."/>
            <person name="Xu J."/>
        </authorList>
    </citation>
    <scope>NUCLEOTIDE SEQUENCE [LARGE SCALE GENOMIC DNA]</scope>
    <source>
        <strain evidence="1 2">R26</strain>
    </source>
</reference>
<sequence length="763" mass="88939">MTDNKKIELLGKLISEKEINKQLKIRNKDHFYQSIRYSQLEEYENDGWETFREFKTTVSIRKRKSLDVEFEDKVWSLFAQLKYKFMNKNRYFSLPYDKNNEVLSQQIDVFAKDDETILLVECKSAAENKRGDFKKELEAMATKIEGLRKSVFALFPNVKHKIKFILATRNYSISNEDLERLKRIGGVHFNEEVIDYFFSLYSQIGVSAKYQLLGNIFEGQEIPELDNLVPAVEGKMGGHTYYSFSLEPEKLLKISYVLHRNKANINMMPTYQRLIKKSRLKSVHNFVDNGGYFPNSIVISIDANKCNFERANTQVGSTLSKVGILHLPKKYRSAFIIDGQHRLYGYTDSEYKKTNTIPVVAFLGLSRTEQVRIFMQINENQKAVSKDLRNTLNADLLWDSDNKLEQMKALCSRISIFLGENRMSPLFNFVSIGEDKKIVTTSAIENAIKKGNFLGKVSKTKIEELGTFYFGDIDETYERLSSFLCEGFKYISDNLDEEWRKGSDGILLINKGVSGIILILSDLVSLLNKSNIIDSKKDSIKQIFSEVKNYLDPIIIFIKNMDDSVKSELKSSYGTGGEIKYWRTFQKVIQDTFPGFKPDGLEEYFRKEAKLYNDKAIAYIRDIETEFKSDFKERLKDHFGKKWFEKGLPPKISEKAIVDALSKNRELEEEDEQIDAWDCITIIAYREIALKNWQSIFEKEYTKPGEEKISGGKDEKTKWMVKLERIRNQNFHSYSVTEEELSFLEELHDWIYKKTLRNKFQTE</sequence>
<dbReference type="EMBL" id="CP023401">
    <property type="protein sequence ID" value="ATC37633.1"/>
    <property type="molecule type" value="Genomic_DNA"/>
</dbReference>
<dbReference type="CDD" id="cd16413">
    <property type="entry name" value="DGQHR_domain"/>
    <property type="match status" value="1"/>
</dbReference>
<dbReference type="Proteomes" id="UP000190057">
    <property type="component" value="Chromosome"/>
</dbReference>
<dbReference type="GeneID" id="56685978"/>
<evidence type="ECO:0000313" key="1">
    <source>
        <dbReference type="EMBL" id="ATC37633.1"/>
    </source>
</evidence>
<dbReference type="Pfam" id="PF14072">
    <property type="entry name" value="DndB"/>
    <property type="match status" value="1"/>
</dbReference>
<protein>
    <submittedName>
        <fullName evidence="1">DGQHR domain-containing protein</fullName>
    </submittedName>
</protein>
<keyword evidence="2" id="KW-1185">Reference proteome</keyword>
<proteinExistence type="predicted"/>